<dbReference type="RefSeq" id="XP_064680514.1">
    <property type="nucleotide sequence ID" value="XM_064825137.1"/>
</dbReference>
<protein>
    <submittedName>
        <fullName evidence="1">Uncharacterized protein</fullName>
    </submittedName>
</protein>
<keyword evidence="2" id="KW-1185">Reference proteome</keyword>
<gene>
    <name evidence="1" type="ORF">ATC70_005854</name>
</gene>
<dbReference type="Proteomes" id="UP001304243">
    <property type="component" value="Unassembled WGS sequence"/>
</dbReference>
<evidence type="ECO:0000313" key="2">
    <source>
        <dbReference type="Proteomes" id="UP001304243"/>
    </source>
</evidence>
<reference evidence="1 2" key="1">
    <citation type="submission" date="2022-11" db="EMBL/GenBank/DDBJ databases">
        <title>Mucor velutinosus strain NIH1002 WGS.</title>
        <authorList>
            <person name="Subramanian P."/>
            <person name="Mullikin J.C."/>
            <person name="Segre J.A."/>
            <person name="Zelazny A.M."/>
        </authorList>
    </citation>
    <scope>NUCLEOTIDE SEQUENCE [LARGE SCALE GENOMIC DNA]</scope>
    <source>
        <strain evidence="1 2">NIH1002</strain>
    </source>
</reference>
<organism evidence="1 2">
    <name type="scientific">Mucor velutinosus</name>
    <dbReference type="NCBI Taxonomy" id="708070"/>
    <lineage>
        <taxon>Eukaryota</taxon>
        <taxon>Fungi</taxon>
        <taxon>Fungi incertae sedis</taxon>
        <taxon>Mucoromycota</taxon>
        <taxon>Mucoromycotina</taxon>
        <taxon>Mucoromycetes</taxon>
        <taxon>Mucorales</taxon>
        <taxon>Mucorineae</taxon>
        <taxon>Mucoraceae</taxon>
        <taxon>Mucor</taxon>
    </lineage>
</organism>
<sequence length="204" mass="23750">MNFVDDQDLIKIKDAAIRNMPVLHYDRTGFRASPRLSKDTNKYYNVHVTDEVMLEYIATQLKETDKMSVMGEFSIEHWKNRLGNPYHTTHIQAQCLQVNDFICFKSAQAPAMHIQFRLMVFFLAQNMPGASKVSTCFDAKTIGDMVRKVIVPIYPNDRKRHNVDNLKAARDKVRKTLHEKNMFELQRIQQGNMQLINKLTESSK</sequence>
<name>A0AAN7HYT1_9FUNG</name>
<dbReference type="GeneID" id="89949540"/>
<accession>A0AAN7HYT1</accession>
<evidence type="ECO:0000313" key="1">
    <source>
        <dbReference type="EMBL" id="KAK4513848.1"/>
    </source>
</evidence>
<dbReference type="EMBL" id="JASEJX010000016">
    <property type="protein sequence ID" value="KAK4513848.1"/>
    <property type="molecule type" value="Genomic_DNA"/>
</dbReference>
<dbReference type="AlphaFoldDB" id="A0AAN7HYT1"/>
<proteinExistence type="predicted"/>
<comment type="caution">
    <text evidence="1">The sequence shown here is derived from an EMBL/GenBank/DDBJ whole genome shotgun (WGS) entry which is preliminary data.</text>
</comment>